<name>A0A1F7H0S4_9BACT</name>
<dbReference type="SUPFAM" id="SSF52374">
    <property type="entry name" value="Nucleotidylyl transferase"/>
    <property type="match status" value="1"/>
</dbReference>
<keyword evidence="4 5" id="KW-0030">Aminoacyl-tRNA synthetase</keyword>
<dbReference type="PANTHER" id="PTHR43311">
    <property type="entry name" value="GLUTAMATE--TRNA LIGASE"/>
    <property type="match status" value="1"/>
</dbReference>
<dbReference type="GO" id="GO:0005829">
    <property type="term" value="C:cytosol"/>
    <property type="evidence" value="ECO:0007669"/>
    <property type="project" value="TreeGrafter"/>
</dbReference>
<dbReference type="GO" id="GO:0005524">
    <property type="term" value="F:ATP binding"/>
    <property type="evidence" value="ECO:0007669"/>
    <property type="project" value="UniProtKB-KW"/>
</dbReference>
<evidence type="ECO:0000256" key="2">
    <source>
        <dbReference type="ARBA" id="ARBA00022741"/>
    </source>
</evidence>
<keyword evidence="3 5" id="KW-0067">ATP-binding</keyword>
<dbReference type="InterPro" id="IPR004527">
    <property type="entry name" value="Glu-tRNA-ligase_bac/mito"/>
</dbReference>
<evidence type="ECO:0000313" key="7">
    <source>
        <dbReference type="EMBL" id="OGK24987.1"/>
    </source>
</evidence>
<accession>A0A1F7H0S4</accession>
<dbReference type="InterPro" id="IPR000924">
    <property type="entry name" value="Glu/Gln-tRNA-synth"/>
</dbReference>
<evidence type="ECO:0000256" key="5">
    <source>
        <dbReference type="RuleBase" id="RU363037"/>
    </source>
</evidence>
<dbReference type="Gene3D" id="3.40.50.620">
    <property type="entry name" value="HUPs"/>
    <property type="match status" value="1"/>
</dbReference>
<keyword evidence="1 5" id="KW-0436">Ligase</keyword>
<gene>
    <name evidence="7" type="ORF">A3C25_01190</name>
</gene>
<evidence type="ECO:0000259" key="6">
    <source>
        <dbReference type="Pfam" id="PF00749"/>
    </source>
</evidence>
<dbReference type="InterPro" id="IPR014729">
    <property type="entry name" value="Rossmann-like_a/b/a_fold"/>
</dbReference>
<comment type="similarity">
    <text evidence="5">Belongs to the class-I aminoacyl-tRNA synthetase family.</text>
</comment>
<organism evidence="7 8">
    <name type="scientific">Candidatus Roizmanbacteria bacterium RIFCSPHIGHO2_02_FULL_38_11</name>
    <dbReference type="NCBI Taxonomy" id="1802039"/>
    <lineage>
        <taxon>Bacteria</taxon>
        <taxon>Candidatus Roizmaniibacteriota</taxon>
    </lineage>
</organism>
<dbReference type="InterPro" id="IPR001412">
    <property type="entry name" value="aa-tRNA-synth_I_CS"/>
</dbReference>
<proteinExistence type="inferred from homology"/>
<dbReference type="Proteomes" id="UP000177913">
    <property type="component" value="Unassembled WGS sequence"/>
</dbReference>
<dbReference type="InterPro" id="IPR049940">
    <property type="entry name" value="GluQ/Sye"/>
</dbReference>
<evidence type="ECO:0000256" key="1">
    <source>
        <dbReference type="ARBA" id="ARBA00022598"/>
    </source>
</evidence>
<sequence>MKIVRTRIAPTPSGKLHIGTAHTALFNYLFAKHSGGKFILRIDDTDPNRYKKEFEDDILQSLKWLGLDWDEGPDVGGSYTPYRQSQRMSHYWPYLEKLLKEGKAYNCYCSQTELEEERKKMQEEKKAPKYSGKCRNLTQKQIDEFKMEARKPTVRLKVKGQEVSFVDPARGKVTVDAGNFGDFIIARSDKSALLIVASTIDDIEMKITHTIRGEDYINFVPRQILLFEALGV</sequence>
<keyword evidence="2 5" id="KW-0547">Nucleotide-binding</keyword>
<dbReference type="PROSITE" id="PS00178">
    <property type="entry name" value="AA_TRNA_LIGASE_I"/>
    <property type="match status" value="1"/>
</dbReference>
<dbReference type="NCBIfam" id="TIGR00464">
    <property type="entry name" value="gltX_bact"/>
    <property type="match status" value="1"/>
</dbReference>
<protein>
    <submittedName>
        <fullName evidence="7">Glutamate--tRNA ligase</fullName>
    </submittedName>
</protein>
<keyword evidence="5" id="KW-0648">Protein biosynthesis</keyword>
<dbReference type="PANTHER" id="PTHR43311:SF2">
    <property type="entry name" value="GLUTAMATE--TRNA LIGASE, MITOCHONDRIAL-RELATED"/>
    <property type="match status" value="1"/>
</dbReference>
<dbReference type="AlphaFoldDB" id="A0A1F7H0S4"/>
<feature type="domain" description="Glutamyl/glutaminyl-tRNA synthetase class Ib catalytic" evidence="6">
    <location>
        <begin position="4"/>
        <end position="232"/>
    </location>
</feature>
<dbReference type="GO" id="GO:0006424">
    <property type="term" value="P:glutamyl-tRNA aminoacylation"/>
    <property type="evidence" value="ECO:0007669"/>
    <property type="project" value="InterPro"/>
</dbReference>
<dbReference type="GO" id="GO:0004818">
    <property type="term" value="F:glutamate-tRNA ligase activity"/>
    <property type="evidence" value="ECO:0007669"/>
    <property type="project" value="InterPro"/>
</dbReference>
<feature type="non-terminal residue" evidence="7">
    <location>
        <position position="232"/>
    </location>
</feature>
<dbReference type="Pfam" id="PF00749">
    <property type="entry name" value="tRNA-synt_1c"/>
    <property type="match status" value="1"/>
</dbReference>
<dbReference type="PRINTS" id="PR00987">
    <property type="entry name" value="TRNASYNTHGLU"/>
</dbReference>
<evidence type="ECO:0000256" key="4">
    <source>
        <dbReference type="ARBA" id="ARBA00023146"/>
    </source>
</evidence>
<evidence type="ECO:0000313" key="8">
    <source>
        <dbReference type="Proteomes" id="UP000177913"/>
    </source>
</evidence>
<dbReference type="EMBL" id="MFZO01000020">
    <property type="protein sequence ID" value="OGK24987.1"/>
    <property type="molecule type" value="Genomic_DNA"/>
</dbReference>
<evidence type="ECO:0000256" key="3">
    <source>
        <dbReference type="ARBA" id="ARBA00022840"/>
    </source>
</evidence>
<comment type="caution">
    <text evidence="7">The sequence shown here is derived from an EMBL/GenBank/DDBJ whole genome shotgun (WGS) entry which is preliminary data.</text>
</comment>
<reference evidence="7 8" key="1">
    <citation type="journal article" date="2016" name="Nat. Commun.">
        <title>Thousands of microbial genomes shed light on interconnected biogeochemical processes in an aquifer system.</title>
        <authorList>
            <person name="Anantharaman K."/>
            <person name="Brown C.T."/>
            <person name="Hug L.A."/>
            <person name="Sharon I."/>
            <person name="Castelle C.J."/>
            <person name="Probst A.J."/>
            <person name="Thomas B.C."/>
            <person name="Singh A."/>
            <person name="Wilkins M.J."/>
            <person name="Karaoz U."/>
            <person name="Brodie E.L."/>
            <person name="Williams K.H."/>
            <person name="Hubbard S.S."/>
            <person name="Banfield J.F."/>
        </authorList>
    </citation>
    <scope>NUCLEOTIDE SEQUENCE [LARGE SCALE GENOMIC DNA]</scope>
</reference>
<dbReference type="InterPro" id="IPR020058">
    <property type="entry name" value="Glu/Gln-tRNA-synth_Ib_cat-dom"/>
</dbReference>